<protein>
    <submittedName>
        <fullName evidence="1">Uncharacterized protein</fullName>
    </submittedName>
</protein>
<dbReference type="EMBL" id="AP026074">
    <property type="protein sequence ID" value="BDM74732.1"/>
    <property type="molecule type" value="Genomic_DNA"/>
</dbReference>
<organism evidence="1 2">
    <name type="scientific">Streptomyces nigrescens</name>
    <dbReference type="NCBI Taxonomy" id="1920"/>
    <lineage>
        <taxon>Bacteria</taxon>
        <taxon>Bacillati</taxon>
        <taxon>Actinomycetota</taxon>
        <taxon>Actinomycetes</taxon>
        <taxon>Kitasatosporales</taxon>
        <taxon>Streptomycetaceae</taxon>
        <taxon>Streptomyces</taxon>
    </lineage>
</organism>
<evidence type="ECO:0000313" key="2">
    <source>
        <dbReference type="Proteomes" id="UP001059597"/>
    </source>
</evidence>
<accession>A0ABN6R8Q1</accession>
<dbReference type="Proteomes" id="UP001059597">
    <property type="component" value="Plasmid SNP1"/>
</dbReference>
<gene>
    <name evidence="1" type="ORF">HEK616_82190</name>
</gene>
<reference evidence="1" key="1">
    <citation type="submission" date="2022-06" db="EMBL/GenBank/DDBJ databases">
        <title>Complete genome sequence of Streptomyces nigrescens HEK616.</title>
        <authorList>
            <person name="Asamizu S."/>
            <person name="Onaka H."/>
        </authorList>
    </citation>
    <scope>NUCLEOTIDE SEQUENCE</scope>
    <source>
        <strain evidence="1">HEK616</strain>
        <plasmid evidence="1">SNP1</plasmid>
    </source>
</reference>
<geneLocation type="plasmid" evidence="1 2">
    <name>SNP1</name>
</geneLocation>
<keyword evidence="2" id="KW-1185">Reference proteome</keyword>
<evidence type="ECO:0000313" key="1">
    <source>
        <dbReference type="EMBL" id="BDM74732.1"/>
    </source>
</evidence>
<name>A0ABN6R8Q1_STRNI</name>
<proteinExistence type="predicted"/>
<keyword evidence="1" id="KW-0614">Plasmid</keyword>
<sequence length="115" mass="12388">MVNGRKRDEEESGDTSAISRVCGPCRVRALADFMPEVVPFRWSGGVLARSAAAEDDHVVVIDLSETLNHSLLVVNVAGLADRRSVAVSATMGAKTDIRRREGRAAKWLLVVTCPA</sequence>